<comment type="caution">
    <text evidence="2">The sequence shown here is derived from an EMBL/GenBank/DDBJ whole genome shotgun (WGS) entry which is preliminary data.</text>
</comment>
<dbReference type="EMBL" id="BAAATE010000013">
    <property type="protein sequence ID" value="GAA2671223.1"/>
    <property type="molecule type" value="Genomic_DNA"/>
</dbReference>
<feature type="region of interest" description="Disordered" evidence="1">
    <location>
        <begin position="1"/>
        <end position="80"/>
    </location>
</feature>
<evidence type="ECO:0000313" key="2">
    <source>
        <dbReference type="EMBL" id="GAA2671223.1"/>
    </source>
</evidence>
<proteinExistence type="predicted"/>
<dbReference type="Proteomes" id="UP001501666">
    <property type="component" value="Unassembled WGS sequence"/>
</dbReference>
<sequence length="80" mass="8003">MAVLLRGFDAFDEEPEEHGDLGDGGGGDEVGVQGRSEVRGQEQGEGVEEVAGASGAEEDAEGAGEQAGGVGEVSQTLART</sequence>
<organism evidence="2 3">
    <name type="scientific">Nonomuraea recticatena</name>
    <dbReference type="NCBI Taxonomy" id="46178"/>
    <lineage>
        <taxon>Bacteria</taxon>
        <taxon>Bacillati</taxon>
        <taxon>Actinomycetota</taxon>
        <taxon>Actinomycetes</taxon>
        <taxon>Streptosporangiales</taxon>
        <taxon>Streptosporangiaceae</taxon>
        <taxon>Nonomuraea</taxon>
    </lineage>
</organism>
<gene>
    <name evidence="2" type="ORF">GCM10010412_050680</name>
</gene>
<keyword evidence="3" id="KW-1185">Reference proteome</keyword>
<evidence type="ECO:0000313" key="3">
    <source>
        <dbReference type="Proteomes" id="UP001501666"/>
    </source>
</evidence>
<reference evidence="3" key="1">
    <citation type="journal article" date="2019" name="Int. J. Syst. Evol. Microbiol.">
        <title>The Global Catalogue of Microorganisms (GCM) 10K type strain sequencing project: providing services to taxonomists for standard genome sequencing and annotation.</title>
        <authorList>
            <consortium name="The Broad Institute Genomics Platform"/>
            <consortium name="The Broad Institute Genome Sequencing Center for Infectious Disease"/>
            <person name="Wu L."/>
            <person name="Ma J."/>
        </authorList>
    </citation>
    <scope>NUCLEOTIDE SEQUENCE [LARGE SCALE GENOMIC DNA]</scope>
    <source>
        <strain evidence="3">JCM 6835</strain>
    </source>
</reference>
<protein>
    <submittedName>
        <fullName evidence="2">Uncharacterized protein</fullName>
    </submittedName>
</protein>
<evidence type="ECO:0000256" key="1">
    <source>
        <dbReference type="SAM" id="MobiDB-lite"/>
    </source>
</evidence>
<name>A0ABN3S967_9ACTN</name>
<accession>A0ABN3S967</accession>